<dbReference type="PROSITE" id="PS50014">
    <property type="entry name" value="BROMODOMAIN_2"/>
    <property type="match status" value="1"/>
</dbReference>
<feature type="compositionally biased region" description="Polar residues" evidence="3">
    <location>
        <begin position="345"/>
        <end position="357"/>
    </location>
</feature>
<evidence type="ECO:0000256" key="2">
    <source>
        <dbReference type="PROSITE-ProRule" id="PRU00035"/>
    </source>
</evidence>
<feature type="compositionally biased region" description="Basic and acidic residues" evidence="3">
    <location>
        <begin position="448"/>
        <end position="473"/>
    </location>
</feature>
<keyword evidence="1 2" id="KW-0103">Bromodomain</keyword>
<dbReference type="PANTHER" id="PTHR47809:SF2">
    <property type="entry name" value="DNA-BINDING BROMODOMAIN-CONTAINING PROTEIN"/>
    <property type="match status" value="1"/>
</dbReference>
<dbReference type="AlphaFoldDB" id="A0AAV8SUS3"/>
<comment type="caution">
    <text evidence="5">The sequence shown here is derived from an EMBL/GenBank/DDBJ whole genome shotgun (WGS) entry which is preliminary data.</text>
</comment>
<dbReference type="SMART" id="SM00297">
    <property type="entry name" value="BROMO"/>
    <property type="match status" value="1"/>
</dbReference>
<feature type="compositionally biased region" description="Acidic residues" evidence="3">
    <location>
        <begin position="474"/>
        <end position="492"/>
    </location>
</feature>
<protein>
    <recommendedName>
        <fullName evidence="4">Bromo domain-containing protein</fullName>
    </recommendedName>
</protein>
<feature type="compositionally biased region" description="Basic and acidic residues" evidence="3">
    <location>
        <begin position="153"/>
        <end position="167"/>
    </location>
</feature>
<dbReference type="EMBL" id="JAIWQS010000009">
    <property type="protein sequence ID" value="KAJ8755670.1"/>
    <property type="molecule type" value="Genomic_DNA"/>
</dbReference>
<feature type="region of interest" description="Disordered" evidence="3">
    <location>
        <begin position="341"/>
        <end position="366"/>
    </location>
</feature>
<evidence type="ECO:0000313" key="5">
    <source>
        <dbReference type="EMBL" id="KAJ8755670.1"/>
    </source>
</evidence>
<gene>
    <name evidence="5" type="ORF">K2173_022265</name>
</gene>
<feature type="compositionally biased region" description="Basic and acidic residues" evidence="3">
    <location>
        <begin position="493"/>
        <end position="508"/>
    </location>
</feature>
<evidence type="ECO:0000259" key="4">
    <source>
        <dbReference type="PROSITE" id="PS50014"/>
    </source>
</evidence>
<proteinExistence type="predicted"/>
<feature type="compositionally biased region" description="Basic and acidic residues" evidence="3">
    <location>
        <begin position="400"/>
        <end position="423"/>
    </location>
</feature>
<dbReference type="PANTHER" id="PTHR47809">
    <property type="entry name" value="DNA-BINDING BROMODOMAIN-CONTAINING PROTEIN"/>
    <property type="match status" value="1"/>
</dbReference>
<feature type="region of interest" description="Disordered" evidence="3">
    <location>
        <begin position="400"/>
        <end position="517"/>
    </location>
</feature>
<dbReference type="Pfam" id="PF00439">
    <property type="entry name" value="Bromodomain"/>
    <property type="match status" value="1"/>
</dbReference>
<feature type="region of interest" description="Disordered" evidence="3">
    <location>
        <begin position="153"/>
        <end position="179"/>
    </location>
</feature>
<dbReference type="InterPro" id="IPR036427">
    <property type="entry name" value="Bromodomain-like_sf"/>
</dbReference>
<sequence length="625" mass="70035">MLFCSTFNSLIPTHPRFTTYRLSYSRKIRNFHQGMKRKRGNKKGKAKGRHGDAKNEAAINIVTLNSEDNSGVDESDNIDEYASRMEVDTPSSTGTDQPLNVASINPDGSIDKTTGKSVGRVKVKLKTSKTMESQSDTDKSSLQVVVDKRGVAGDKLEDSDSSLHEAKISGSGNVSKTPGSIKIKSSKGLGVLSSEKSSTTVVVPDDSLPPKEIKAYQRSRYNKEELNAALTVIKKVMKMDAAEPFNVPVNPEALGIPDYFEVIDTPMDFGTICSNLEKGHKYKNSEDVYKDVQYIWDNCYKYNSKGDYILDLMRRVKKNFMKYWTAARLYTEQGAEGVQSEDVAVSSQGNARSGQPKQKTKKRHGRRHKGDCLCAICVLKRRRREREENARLFKSQSGVAEKKLAQQLKQEDSSLRESPHADDSSSNMGESVDPDADGDADADADADTEVKGTELEVKDTKEQDSLTEKHEEDVREDEDEGEEEEDDDEDEERNGVEIQRKEKDEMPEQLHFGHRLEELNQQSLTETADNTGSNMQMQTLEGHAVDEDIVIVQEHELKFQKLEERRNRAHMLEKFHVANPMLLGLCNALFPEKRGSVWNGSHSLFQHQSSGNGSSIHAAVEMLMK</sequence>
<dbReference type="PRINTS" id="PR00503">
    <property type="entry name" value="BROMODOMAIN"/>
</dbReference>
<dbReference type="CDD" id="cd05494">
    <property type="entry name" value="Bromodomain_1"/>
    <property type="match status" value="1"/>
</dbReference>
<feature type="domain" description="Bromo" evidence="4">
    <location>
        <begin position="237"/>
        <end position="310"/>
    </location>
</feature>
<keyword evidence="6" id="KW-1185">Reference proteome</keyword>
<dbReference type="InterPro" id="IPR001487">
    <property type="entry name" value="Bromodomain"/>
</dbReference>
<evidence type="ECO:0000256" key="1">
    <source>
        <dbReference type="ARBA" id="ARBA00023117"/>
    </source>
</evidence>
<dbReference type="InterPro" id="IPR018359">
    <property type="entry name" value="Bromodomain_CS"/>
</dbReference>
<dbReference type="PROSITE" id="PS00633">
    <property type="entry name" value="BROMODOMAIN_1"/>
    <property type="match status" value="1"/>
</dbReference>
<dbReference type="Gene3D" id="1.20.920.10">
    <property type="entry name" value="Bromodomain-like"/>
    <property type="match status" value="1"/>
</dbReference>
<dbReference type="SUPFAM" id="SSF47370">
    <property type="entry name" value="Bromodomain"/>
    <property type="match status" value="1"/>
</dbReference>
<organism evidence="5 6">
    <name type="scientific">Erythroxylum novogranatense</name>
    <dbReference type="NCBI Taxonomy" id="1862640"/>
    <lineage>
        <taxon>Eukaryota</taxon>
        <taxon>Viridiplantae</taxon>
        <taxon>Streptophyta</taxon>
        <taxon>Embryophyta</taxon>
        <taxon>Tracheophyta</taxon>
        <taxon>Spermatophyta</taxon>
        <taxon>Magnoliopsida</taxon>
        <taxon>eudicotyledons</taxon>
        <taxon>Gunneridae</taxon>
        <taxon>Pentapetalae</taxon>
        <taxon>rosids</taxon>
        <taxon>fabids</taxon>
        <taxon>Malpighiales</taxon>
        <taxon>Erythroxylaceae</taxon>
        <taxon>Erythroxylum</taxon>
    </lineage>
</organism>
<accession>A0AAV8SUS3</accession>
<reference evidence="5 6" key="1">
    <citation type="submission" date="2021-09" db="EMBL/GenBank/DDBJ databases">
        <title>Genomic insights and catalytic innovation underlie evolution of tropane alkaloids biosynthesis.</title>
        <authorList>
            <person name="Wang Y.-J."/>
            <person name="Tian T."/>
            <person name="Huang J.-P."/>
            <person name="Huang S.-X."/>
        </authorList>
    </citation>
    <scope>NUCLEOTIDE SEQUENCE [LARGE SCALE GENOMIC DNA]</scope>
    <source>
        <strain evidence="5">KIB-2018</strain>
        <tissue evidence="5">Leaf</tissue>
    </source>
</reference>
<dbReference type="Proteomes" id="UP001159364">
    <property type="component" value="Linkage Group LG09"/>
</dbReference>
<name>A0AAV8SUS3_9ROSI</name>
<feature type="compositionally biased region" description="Acidic residues" evidence="3">
    <location>
        <begin position="432"/>
        <end position="447"/>
    </location>
</feature>
<evidence type="ECO:0000256" key="3">
    <source>
        <dbReference type="SAM" id="MobiDB-lite"/>
    </source>
</evidence>
<evidence type="ECO:0000313" key="6">
    <source>
        <dbReference type="Proteomes" id="UP001159364"/>
    </source>
</evidence>